<reference evidence="24 25" key="1">
    <citation type="submission" date="2022-05" db="EMBL/GenBank/DDBJ databases">
        <authorList>
            <consortium name="Genoscope - CEA"/>
            <person name="William W."/>
        </authorList>
    </citation>
    <scope>NUCLEOTIDE SEQUENCE [LARGE SCALE GENOMIC DNA]</scope>
</reference>
<dbReference type="GO" id="GO:0005254">
    <property type="term" value="F:chloride channel activity"/>
    <property type="evidence" value="ECO:0007669"/>
    <property type="project" value="UniProtKB-KW"/>
</dbReference>
<dbReference type="PRINTS" id="PR00253">
    <property type="entry name" value="GABAARECEPTR"/>
</dbReference>
<dbReference type="CDD" id="cd18990">
    <property type="entry name" value="LGIC_ECD_GABAAR"/>
    <property type="match status" value="1"/>
</dbReference>
<evidence type="ECO:0000256" key="17">
    <source>
        <dbReference type="ARBA" id="ARBA00023303"/>
    </source>
</evidence>
<dbReference type="Gene3D" id="1.20.58.390">
    <property type="entry name" value="Neurotransmitter-gated ion-channel transmembrane domain"/>
    <property type="match status" value="1"/>
</dbReference>
<evidence type="ECO:0000256" key="11">
    <source>
        <dbReference type="ARBA" id="ARBA00023170"/>
    </source>
</evidence>
<dbReference type="InterPro" id="IPR036734">
    <property type="entry name" value="Neur_chan_lig-bd_sf"/>
</dbReference>
<evidence type="ECO:0000256" key="12">
    <source>
        <dbReference type="ARBA" id="ARBA00023173"/>
    </source>
</evidence>
<dbReference type="InterPro" id="IPR006201">
    <property type="entry name" value="Neur_channel"/>
</dbReference>
<feature type="region of interest" description="Disordered" evidence="21">
    <location>
        <begin position="379"/>
        <end position="406"/>
    </location>
</feature>
<evidence type="ECO:0000256" key="15">
    <source>
        <dbReference type="ARBA" id="ARBA00023257"/>
    </source>
</evidence>
<dbReference type="Pfam" id="PF02932">
    <property type="entry name" value="Neur_chan_memb"/>
    <property type="match status" value="1"/>
</dbReference>
<evidence type="ECO:0000256" key="4">
    <source>
        <dbReference type="ARBA" id="ARBA00022692"/>
    </source>
</evidence>
<evidence type="ECO:0000313" key="25">
    <source>
        <dbReference type="Proteomes" id="UP001159428"/>
    </source>
</evidence>
<dbReference type="NCBIfam" id="TIGR00860">
    <property type="entry name" value="LIC"/>
    <property type="match status" value="1"/>
</dbReference>
<dbReference type="InterPro" id="IPR038050">
    <property type="entry name" value="Neuro_actylchol_rec"/>
</dbReference>
<keyword evidence="13" id="KW-0325">Glycoprotein</keyword>
<keyword evidence="16" id="KW-1071">Ligand-gated ion channel</keyword>
<evidence type="ECO:0000256" key="9">
    <source>
        <dbReference type="ARBA" id="ARBA00023136"/>
    </source>
</evidence>
<dbReference type="GO" id="GO:0004888">
    <property type="term" value="F:transmembrane signaling receptor activity"/>
    <property type="evidence" value="ECO:0007669"/>
    <property type="project" value="InterPro"/>
</dbReference>
<sequence length="449" mass="51488">MRFPSTILFWMTLGNAIWRLAEAEEEKSLKYYEKSMEEALQLANKINAALAVHDKKVRPNAGGPPVMVDVEFKIISIGEIKEASMEYTMDIFFRQWWVDPRLAHNFSTPFNMAGDATKLIWTPDTFFWNVKAAKYHKVTRENMRIKIHGDGKVYFSTRITFTAQCDMNLRLYPMDIQVCPLTIESYAHTTADVDYRWKGGKSQGVEIVSKEMAQFEFVGAKTSTKANTNSKGSFASLRAFFTFKRRVSYFITATYMPAMVLVILSWCCFWITRAAVPARVTLSITTILTTILLYGSVNSNMPKVVSYSKAIDYFLMTSLGFIFMSLLEFILVLNTDPRFWTQRQREQKAEKLKSLYKETPAETVVTLMDGKAKPTDILKESTDMTPLNGPTKEREKDPPKAPEAPPAAKTHWIDYVARILFPIVYFSFVTFYWIYYINHPESAMGGVTE</sequence>
<comment type="caution">
    <text evidence="24">The sequence shown here is derived from an EMBL/GenBank/DDBJ whole genome shotgun (WGS) entry which is preliminary data.</text>
</comment>
<keyword evidence="14" id="KW-0868">Chloride</keyword>
<evidence type="ECO:0000256" key="8">
    <source>
        <dbReference type="ARBA" id="ARBA00023065"/>
    </source>
</evidence>
<evidence type="ECO:0000256" key="2">
    <source>
        <dbReference type="ARBA" id="ARBA00022448"/>
    </source>
</evidence>
<evidence type="ECO:0000256" key="5">
    <source>
        <dbReference type="ARBA" id="ARBA00022729"/>
    </source>
</evidence>
<evidence type="ECO:0000256" key="18">
    <source>
        <dbReference type="ARBA" id="ARBA00034104"/>
    </source>
</evidence>
<feature type="domain" description="Neurotransmitter-gated ion-channel ligand-binding" evidence="22">
    <location>
        <begin position="47"/>
        <end position="246"/>
    </location>
</feature>
<evidence type="ECO:0000256" key="14">
    <source>
        <dbReference type="ARBA" id="ARBA00023214"/>
    </source>
</evidence>
<evidence type="ECO:0000256" key="6">
    <source>
        <dbReference type="ARBA" id="ARBA00022989"/>
    </source>
</evidence>
<feature type="transmembrane region" description="Helical" evidence="20">
    <location>
        <begin position="313"/>
        <end position="333"/>
    </location>
</feature>
<dbReference type="PROSITE" id="PS00236">
    <property type="entry name" value="NEUROTR_ION_CHANNEL"/>
    <property type="match status" value="1"/>
</dbReference>
<name>A0AAU9XMW4_9CNID</name>
<dbReference type="Proteomes" id="UP001159428">
    <property type="component" value="Unassembled WGS sequence"/>
</dbReference>
<feature type="transmembrane region" description="Helical" evidence="20">
    <location>
        <begin position="415"/>
        <end position="435"/>
    </location>
</feature>
<comment type="similarity">
    <text evidence="1">Belongs to the ligand-gated ion channel (TC 1.A.9) family. Gamma-aminobutyric acid receptor (TC 1.A.9.5) subfamily.</text>
</comment>
<evidence type="ECO:0000256" key="21">
    <source>
        <dbReference type="SAM" id="MobiDB-lite"/>
    </source>
</evidence>
<dbReference type="AlphaFoldDB" id="A0AAU9XMW4"/>
<keyword evidence="7" id="KW-0770">Synapse</keyword>
<dbReference type="FunFam" id="1.20.58.390:FF:000098">
    <property type="entry name" value="Predicted protein"/>
    <property type="match status" value="1"/>
</dbReference>
<feature type="domain" description="Neurotransmitter-gated ion-channel transmembrane" evidence="23">
    <location>
        <begin position="254"/>
        <end position="351"/>
    </location>
</feature>
<keyword evidence="15" id="KW-0628">Postsynaptic cell membrane</keyword>
<dbReference type="SUPFAM" id="SSF63712">
    <property type="entry name" value="Nicotinic receptor ligand binding domain-like"/>
    <property type="match status" value="1"/>
</dbReference>
<dbReference type="Gene3D" id="2.70.170.10">
    <property type="entry name" value="Neurotransmitter-gated ion-channel ligand-binding domain"/>
    <property type="match status" value="1"/>
</dbReference>
<keyword evidence="5 20" id="KW-0732">Signal</keyword>
<protein>
    <recommendedName>
        <fullName evidence="19">Gamma-aminobutyric acid receptor subunit beta</fullName>
    </recommendedName>
</protein>
<keyword evidence="12" id="KW-0869">Chloride channel</keyword>
<keyword evidence="8 20" id="KW-0406">Ion transport</keyword>
<dbReference type="SUPFAM" id="SSF90112">
    <property type="entry name" value="Neurotransmitter-gated ion-channel transmembrane pore"/>
    <property type="match status" value="1"/>
</dbReference>
<dbReference type="InterPro" id="IPR006202">
    <property type="entry name" value="Neur_chan_lig-bd"/>
</dbReference>
<dbReference type="GO" id="GO:0034707">
    <property type="term" value="C:chloride channel complex"/>
    <property type="evidence" value="ECO:0007669"/>
    <property type="project" value="UniProtKB-KW"/>
</dbReference>
<feature type="transmembrane region" description="Helical" evidence="20">
    <location>
        <begin position="278"/>
        <end position="297"/>
    </location>
</feature>
<dbReference type="InterPro" id="IPR006029">
    <property type="entry name" value="Neurotrans-gated_channel_TM"/>
</dbReference>
<dbReference type="GO" id="GO:0045211">
    <property type="term" value="C:postsynaptic membrane"/>
    <property type="evidence" value="ECO:0007669"/>
    <property type="project" value="UniProtKB-SubCell"/>
</dbReference>
<evidence type="ECO:0000256" key="7">
    <source>
        <dbReference type="ARBA" id="ARBA00023018"/>
    </source>
</evidence>
<evidence type="ECO:0000256" key="20">
    <source>
        <dbReference type="RuleBase" id="RU000687"/>
    </source>
</evidence>
<keyword evidence="2 20" id="KW-0813">Transport</keyword>
<evidence type="ECO:0000313" key="24">
    <source>
        <dbReference type="EMBL" id="CAH3153378.1"/>
    </source>
</evidence>
<keyword evidence="11" id="KW-0675">Receptor</keyword>
<keyword evidence="9 20" id="KW-0472">Membrane</keyword>
<gene>
    <name evidence="24" type="ORF">PMEA_00027084</name>
</gene>
<keyword evidence="3" id="KW-1003">Cell membrane</keyword>
<dbReference type="GO" id="GO:0005230">
    <property type="term" value="F:extracellular ligand-gated monoatomic ion channel activity"/>
    <property type="evidence" value="ECO:0007669"/>
    <property type="project" value="InterPro"/>
</dbReference>
<comment type="subcellular location">
    <subcellularLocation>
        <location evidence="18">Postsynaptic cell membrane</location>
        <topology evidence="18">Multi-pass membrane protein</topology>
    </subcellularLocation>
</comment>
<dbReference type="InterPro" id="IPR006028">
    <property type="entry name" value="GABAA/Glycine_rcpt"/>
</dbReference>
<keyword evidence="25" id="KW-1185">Reference proteome</keyword>
<evidence type="ECO:0000256" key="10">
    <source>
        <dbReference type="ARBA" id="ARBA00023157"/>
    </source>
</evidence>
<keyword evidence="10" id="KW-1015">Disulfide bond</keyword>
<dbReference type="PANTHER" id="PTHR18945">
    <property type="entry name" value="NEUROTRANSMITTER GATED ION CHANNEL"/>
    <property type="match status" value="1"/>
</dbReference>
<evidence type="ECO:0000259" key="23">
    <source>
        <dbReference type="Pfam" id="PF02932"/>
    </source>
</evidence>
<dbReference type="FunFam" id="2.70.170.10:FF:000021">
    <property type="entry name" value="Gamma-aminobutyric acid receptor isoform 3b"/>
    <property type="match status" value="1"/>
</dbReference>
<dbReference type="Pfam" id="PF02931">
    <property type="entry name" value="Neur_chan_LBD"/>
    <property type="match status" value="1"/>
</dbReference>
<proteinExistence type="inferred from homology"/>
<evidence type="ECO:0000256" key="16">
    <source>
        <dbReference type="ARBA" id="ARBA00023286"/>
    </source>
</evidence>
<feature type="signal peptide" evidence="20">
    <location>
        <begin position="1"/>
        <end position="23"/>
    </location>
</feature>
<feature type="compositionally biased region" description="Basic and acidic residues" evidence="21">
    <location>
        <begin position="391"/>
        <end position="400"/>
    </location>
</feature>
<evidence type="ECO:0000259" key="22">
    <source>
        <dbReference type="Pfam" id="PF02931"/>
    </source>
</evidence>
<dbReference type="InterPro" id="IPR036719">
    <property type="entry name" value="Neuro-gated_channel_TM_sf"/>
</dbReference>
<evidence type="ECO:0000256" key="3">
    <source>
        <dbReference type="ARBA" id="ARBA00022475"/>
    </source>
</evidence>
<evidence type="ECO:0000256" key="1">
    <source>
        <dbReference type="ARBA" id="ARBA00010180"/>
    </source>
</evidence>
<evidence type="ECO:0000256" key="13">
    <source>
        <dbReference type="ARBA" id="ARBA00023180"/>
    </source>
</evidence>
<keyword evidence="17 20" id="KW-0407">Ion channel</keyword>
<dbReference type="PRINTS" id="PR00252">
    <property type="entry name" value="NRIONCHANNEL"/>
</dbReference>
<organism evidence="24 25">
    <name type="scientific">Pocillopora meandrina</name>
    <dbReference type="NCBI Taxonomy" id="46732"/>
    <lineage>
        <taxon>Eukaryota</taxon>
        <taxon>Metazoa</taxon>
        <taxon>Cnidaria</taxon>
        <taxon>Anthozoa</taxon>
        <taxon>Hexacorallia</taxon>
        <taxon>Scleractinia</taxon>
        <taxon>Astrocoeniina</taxon>
        <taxon>Pocilloporidae</taxon>
        <taxon>Pocillopora</taxon>
    </lineage>
</organism>
<evidence type="ECO:0000256" key="19">
    <source>
        <dbReference type="ARBA" id="ARBA00071250"/>
    </source>
</evidence>
<feature type="chain" id="PRO_5043102526" description="Gamma-aminobutyric acid receptor subunit beta" evidence="20">
    <location>
        <begin position="24"/>
        <end position="449"/>
    </location>
</feature>
<dbReference type="EMBL" id="CALNXJ010000053">
    <property type="protein sequence ID" value="CAH3153378.1"/>
    <property type="molecule type" value="Genomic_DNA"/>
</dbReference>
<keyword evidence="6 20" id="KW-1133">Transmembrane helix</keyword>
<keyword evidence="4 20" id="KW-0812">Transmembrane</keyword>
<accession>A0AAU9XMW4</accession>
<dbReference type="InterPro" id="IPR018000">
    <property type="entry name" value="Neurotransmitter_ion_chnl_CS"/>
</dbReference>
<feature type="transmembrane region" description="Helical" evidence="20">
    <location>
        <begin position="247"/>
        <end position="271"/>
    </location>
</feature>